<evidence type="ECO:0000256" key="2">
    <source>
        <dbReference type="ARBA" id="ARBA00022723"/>
    </source>
</evidence>
<gene>
    <name evidence="6" type="ORF">B9J77_03670</name>
</gene>
<keyword evidence="4" id="KW-0326">Glycosidase</keyword>
<dbReference type="GO" id="GO:0030246">
    <property type="term" value="F:carbohydrate binding"/>
    <property type="evidence" value="ECO:0007669"/>
    <property type="project" value="InterPro"/>
</dbReference>
<dbReference type="Gene3D" id="3.20.110.10">
    <property type="entry name" value="Glycoside hydrolase 38, N terminal domain"/>
    <property type="match status" value="1"/>
</dbReference>
<comment type="similarity">
    <text evidence="1">Belongs to the glycosyl hydrolase 38 family.</text>
</comment>
<keyword evidence="2" id="KW-0479">Metal-binding</keyword>
<dbReference type="GO" id="GO:0009313">
    <property type="term" value="P:oligosaccharide catabolic process"/>
    <property type="evidence" value="ECO:0007669"/>
    <property type="project" value="TreeGrafter"/>
</dbReference>
<reference evidence="6 7" key="1">
    <citation type="submission" date="2018-08" db="EMBL/GenBank/DDBJ databases">
        <title>Draft genome of candidate division NPL-UPA2 bacterium Unc8 that adapted to ultra-basic serpentinizing groundwater.</title>
        <authorList>
            <person name="Ishii S."/>
            <person name="Suzuki S."/>
            <person name="Nealson K.H."/>
        </authorList>
    </citation>
    <scope>NUCLEOTIDE SEQUENCE [LARGE SCALE GENOMIC DNA]</scope>
    <source>
        <strain evidence="6">Unc8</strain>
    </source>
</reference>
<dbReference type="Pfam" id="PF09261">
    <property type="entry name" value="Alpha-mann_mid"/>
    <property type="match status" value="1"/>
</dbReference>
<dbReference type="CDD" id="cd10786">
    <property type="entry name" value="GH38N_AMII_like"/>
    <property type="match status" value="1"/>
</dbReference>
<dbReference type="Pfam" id="PF17677">
    <property type="entry name" value="Glyco_hydro38C2"/>
    <property type="match status" value="1"/>
</dbReference>
<dbReference type="InterPro" id="IPR041147">
    <property type="entry name" value="GH38_C"/>
</dbReference>
<dbReference type="SMART" id="SM00872">
    <property type="entry name" value="Alpha-mann_mid"/>
    <property type="match status" value="1"/>
</dbReference>
<dbReference type="SUPFAM" id="SSF74650">
    <property type="entry name" value="Galactose mutarotase-like"/>
    <property type="match status" value="1"/>
</dbReference>
<dbReference type="InterPro" id="IPR037094">
    <property type="entry name" value="Glyco_hydro_38_cen_sf"/>
</dbReference>
<dbReference type="InterPro" id="IPR000602">
    <property type="entry name" value="Glyco_hydro_38_N"/>
</dbReference>
<dbReference type="Proteomes" id="UP000266287">
    <property type="component" value="Unassembled WGS sequence"/>
</dbReference>
<dbReference type="SUPFAM" id="SSF88713">
    <property type="entry name" value="Glycoside hydrolase/deacetylase"/>
    <property type="match status" value="1"/>
</dbReference>
<dbReference type="InterPro" id="IPR011330">
    <property type="entry name" value="Glyco_hydro/deAcase_b/a-brl"/>
</dbReference>
<sequence>MKNKHKFEEILLFPHYHFDLEWWKTKEEYQIVMEEVFTAAFKLLEEYSEFTYVIDQVASIEPYLRKYPEKREILKKYIRNGRVEVVGGTWSAPDENLPYGESLIRGFILGRHYFRREFDTEVKIAWEIDEFGHPSQLPQILRKCGFDYFAFSRGMKPYDAKRPVDFYWEAPDKTRIKTHWMCCHYIGLTSLIGGKQSYKAFSKELSSRLQYEGERSGMGALFVPCGSDFTIPEKSWLTSVKRWNLANNPKITFATPVSYFKRLDTEKGDSIDVHRGDFNPLFTGCYTSRERVKKLCRLSQNLALQTETLCAIATALGGFNYPQKAIGEAWVNIIENDSHDSICGTGVDRVYVDTLKRYRIALNLLEKEKKAAVGSIAKRIKVKEATAAYAVFNSLGWKRLELASFPAPGKDETSFSVTDATGEALPVQINDGGALVLTEVPSMGYKILYVQKKAKKRPDSEEMPLILDKENLIVSNKFYTAKICPDSGNIRSLKIEGGGELINNREFLANELLIEEDAGNLWTIHTVGNAARETGMAKVRIKESGNLRVIIEVERSYHHMFVKKEITFYVHTRRIDFLTSINFKGKDKKVKVVFPLNLKGKKHYVETPFCVEEKGGGVWCAQNFTDVTDGKEGLAVINSGIPGCEIKDDYLALNLFRSVSVLSLTFLKFIVEHFREIMTAFKKVYELQIKSIFEMAMYEVHGLSLRQWSSHGLSLSQKPSPVNILEHLAPYLLLFREAKCWERGWHHFNYAAYPHKGDFTHAELPFKGWEFNNPLEVIKVDVGDGELSEEISLFELSSDAILLSAKKSEEDDSLILRCYEPYGKDKKNTRVTIGNINGVKDKSQYLKAEKVSLDERLLYEKLVYDPNKCEVKLPLSAWEIAALKIDGLTTNS</sequence>
<dbReference type="Pfam" id="PF01074">
    <property type="entry name" value="Glyco_hydro_38N"/>
    <property type="match status" value="1"/>
</dbReference>
<name>A0A399FUR1_UNCN2</name>
<dbReference type="GO" id="GO:0004559">
    <property type="term" value="F:alpha-mannosidase activity"/>
    <property type="evidence" value="ECO:0007669"/>
    <property type="project" value="InterPro"/>
</dbReference>
<proteinExistence type="inferred from homology"/>
<dbReference type="InterPro" id="IPR028995">
    <property type="entry name" value="Glyco_hydro_57/38_cen_sf"/>
</dbReference>
<dbReference type="PANTHER" id="PTHR46017:SF1">
    <property type="entry name" value="ALPHA-MANNOSIDASE 2C1"/>
    <property type="match status" value="1"/>
</dbReference>
<dbReference type="Pfam" id="PF07748">
    <property type="entry name" value="Glyco_hydro_38C"/>
    <property type="match status" value="1"/>
</dbReference>
<feature type="domain" description="Glycoside hydrolase family 38 central" evidence="5">
    <location>
        <begin position="280"/>
        <end position="358"/>
    </location>
</feature>
<keyword evidence="3" id="KW-0378">Hydrolase</keyword>
<dbReference type="InterPro" id="IPR011682">
    <property type="entry name" value="Glyco_hydro_38_C"/>
</dbReference>
<evidence type="ECO:0000256" key="3">
    <source>
        <dbReference type="ARBA" id="ARBA00022801"/>
    </source>
</evidence>
<evidence type="ECO:0000259" key="5">
    <source>
        <dbReference type="SMART" id="SM00872"/>
    </source>
</evidence>
<evidence type="ECO:0000313" key="7">
    <source>
        <dbReference type="Proteomes" id="UP000266287"/>
    </source>
</evidence>
<dbReference type="Gene3D" id="1.20.1270.50">
    <property type="entry name" value="Glycoside hydrolase family 38, central domain"/>
    <property type="match status" value="1"/>
</dbReference>
<dbReference type="EMBL" id="NDHY01000007">
    <property type="protein sequence ID" value="RII00095.1"/>
    <property type="molecule type" value="Genomic_DNA"/>
</dbReference>
<dbReference type="InterPro" id="IPR015341">
    <property type="entry name" value="Glyco_hydro_38_cen"/>
</dbReference>
<organism evidence="6 7">
    <name type="scientific">candidate division NPL-UPA2 bacterium Unc8</name>
    <dbReference type="NCBI Taxonomy" id="1980939"/>
    <lineage>
        <taxon>Bacteria</taxon>
    </lineage>
</organism>
<dbReference type="SUPFAM" id="SSF88688">
    <property type="entry name" value="Families 57/38 glycoside transferase middle domain"/>
    <property type="match status" value="1"/>
</dbReference>
<evidence type="ECO:0000256" key="4">
    <source>
        <dbReference type="ARBA" id="ARBA00023295"/>
    </source>
</evidence>
<dbReference type="GO" id="GO:0006013">
    <property type="term" value="P:mannose metabolic process"/>
    <property type="evidence" value="ECO:0007669"/>
    <property type="project" value="InterPro"/>
</dbReference>
<dbReference type="GO" id="GO:0046872">
    <property type="term" value="F:metal ion binding"/>
    <property type="evidence" value="ECO:0007669"/>
    <property type="project" value="UniProtKB-KW"/>
</dbReference>
<accession>A0A399FUR1</accession>
<dbReference type="InterPro" id="IPR011013">
    <property type="entry name" value="Gal_mutarotase_sf_dom"/>
</dbReference>
<dbReference type="Gene3D" id="2.70.98.30">
    <property type="entry name" value="Golgi alpha-mannosidase II, domain 4"/>
    <property type="match status" value="1"/>
</dbReference>
<dbReference type="InterPro" id="IPR027291">
    <property type="entry name" value="Glyco_hydro_38_N_sf"/>
</dbReference>
<comment type="caution">
    <text evidence="6">The sequence shown here is derived from an EMBL/GenBank/DDBJ whole genome shotgun (WGS) entry which is preliminary data.</text>
</comment>
<evidence type="ECO:0000256" key="1">
    <source>
        <dbReference type="ARBA" id="ARBA00009792"/>
    </source>
</evidence>
<dbReference type="AlphaFoldDB" id="A0A399FUR1"/>
<evidence type="ECO:0000313" key="6">
    <source>
        <dbReference type="EMBL" id="RII00095.1"/>
    </source>
</evidence>
<dbReference type="PANTHER" id="PTHR46017">
    <property type="entry name" value="ALPHA-MANNOSIDASE 2C1"/>
    <property type="match status" value="1"/>
</dbReference>
<protein>
    <recommendedName>
        <fullName evidence="5">Glycoside hydrolase family 38 central domain-containing protein</fullName>
    </recommendedName>
</protein>